<sequence>MNIGRVIVGGSAVLALAAGTGFVATVFSPSDLQADAGGMCADSNYMDDVLVGMPISNNSKDAIELTSARVESLEGVTVKGTWINPIDGSGNNVGSVEYSPEAMDTYALHPVGGTMVPPGETTNVVFGIATDDGLGRARDFSVDYIGNYGISHTRTATGVFGFSRGNTESEECTS</sequence>
<dbReference type="RefSeq" id="WP_130981597.1">
    <property type="nucleotide sequence ID" value="NZ_SISG01000001.1"/>
</dbReference>
<dbReference type="EMBL" id="SISG01000001">
    <property type="protein sequence ID" value="TBN57486.1"/>
    <property type="molecule type" value="Genomic_DNA"/>
</dbReference>
<name>A0A4Q9GRC2_9MICO</name>
<dbReference type="AlphaFoldDB" id="A0A4Q9GRC2"/>
<proteinExistence type="predicted"/>
<accession>A0A4Q9GRC2</accession>
<keyword evidence="2" id="KW-1185">Reference proteome</keyword>
<reference evidence="2" key="1">
    <citation type="submission" date="2019-02" db="EMBL/GenBank/DDBJ databases">
        <title>Glaciihabitans arcticus sp. nov., a psychrotolerant bacterium isolated from polar soil.</title>
        <authorList>
            <person name="Dahal R.H."/>
        </authorList>
    </citation>
    <scope>NUCLEOTIDE SEQUENCE [LARGE SCALE GENOMIC DNA]</scope>
    <source>
        <strain evidence="2">RP-3-7</strain>
    </source>
</reference>
<evidence type="ECO:0000313" key="2">
    <source>
        <dbReference type="Proteomes" id="UP000294194"/>
    </source>
</evidence>
<organism evidence="1 2">
    <name type="scientific">Glaciihabitans arcticus</name>
    <dbReference type="NCBI Taxonomy" id="2668039"/>
    <lineage>
        <taxon>Bacteria</taxon>
        <taxon>Bacillati</taxon>
        <taxon>Actinomycetota</taxon>
        <taxon>Actinomycetes</taxon>
        <taxon>Micrococcales</taxon>
        <taxon>Microbacteriaceae</taxon>
        <taxon>Glaciihabitans</taxon>
    </lineage>
</organism>
<evidence type="ECO:0000313" key="1">
    <source>
        <dbReference type="EMBL" id="TBN57486.1"/>
    </source>
</evidence>
<protein>
    <submittedName>
        <fullName evidence="1">Uncharacterized protein</fullName>
    </submittedName>
</protein>
<gene>
    <name evidence="1" type="ORF">EYE40_08840</name>
</gene>
<dbReference type="Proteomes" id="UP000294194">
    <property type="component" value="Unassembled WGS sequence"/>
</dbReference>
<comment type="caution">
    <text evidence="1">The sequence shown here is derived from an EMBL/GenBank/DDBJ whole genome shotgun (WGS) entry which is preliminary data.</text>
</comment>